<evidence type="ECO:0000313" key="13">
    <source>
        <dbReference type="Proteomes" id="UP000269542"/>
    </source>
</evidence>
<evidence type="ECO:0000256" key="2">
    <source>
        <dbReference type="ARBA" id="ARBA00003215"/>
    </source>
</evidence>
<dbReference type="InterPro" id="IPR011324">
    <property type="entry name" value="Cytotoxic_necrot_fac-like_cat"/>
</dbReference>
<dbReference type="CDD" id="cd16833">
    <property type="entry name" value="YfiH"/>
    <property type="match status" value="1"/>
</dbReference>
<evidence type="ECO:0000256" key="3">
    <source>
        <dbReference type="ARBA" id="ARBA00007353"/>
    </source>
</evidence>
<keyword evidence="6" id="KW-0378">Hydrolase</keyword>
<name>A0A448PCF8_9ACTO</name>
<evidence type="ECO:0000256" key="8">
    <source>
        <dbReference type="ARBA" id="ARBA00023008"/>
    </source>
</evidence>
<comment type="catalytic activity">
    <reaction evidence="9">
        <text>adenosine + H2O + H(+) = inosine + NH4(+)</text>
        <dbReference type="Rhea" id="RHEA:24408"/>
        <dbReference type="ChEBI" id="CHEBI:15377"/>
        <dbReference type="ChEBI" id="CHEBI:15378"/>
        <dbReference type="ChEBI" id="CHEBI:16335"/>
        <dbReference type="ChEBI" id="CHEBI:17596"/>
        <dbReference type="ChEBI" id="CHEBI:28938"/>
        <dbReference type="EC" id="3.5.4.4"/>
    </reaction>
    <physiologicalReaction direction="left-to-right" evidence="9">
        <dbReference type="Rhea" id="RHEA:24409"/>
    </physiologicalReaction>
</comment>
<dbReference type="PANTHER" id="PTHR30616">
    <property type="entry name" value="UNCHARACTERIZED PROTEIN YFIH"/>
    <property type="match status" value="1"/>
</dbReference>
<dbReference type="AlphaFoldDB" id="A0A448PCF8"/>
<evidence type="ECO:0000256" key="1">
    <source>
        <dbReference type="ARBA" id="ARBA00000553"/>
    </source>
</evidence>
<organism evidence="12 13">
    <name type="scientific">Trueperella bialowiezensis</name>
    <dbReference type="NCBI Taxonomy" id="312285"/>
    <lineage>
        <taxon>Bacteria</taxon>
        <taxon>Bacillati</taxon>
        <taxon>Actinomycetota</taxon>
        <taxon>Actinomycetes</taxon>
        <taxon>Actinomycetales</taxon>
        <taxon>Actinomycetaceae</taxon>
        <taxon>Trueperella</taxon>
    </lineage>
</organism>
<reference evidence="12 13" key="1">
    <citation type="submission" date="2018-12" db="EMBL/GenBank/DDBJ databases">
        <authorList>
            <consortium name="Pathogen Informatics"/>
        </authorList>
    </citation>
    <scope>NUCLEOTIDE SEQUENCE [LARGE SCALE GENOMIC DNA]</scope>
    <source>
        <strain evidence="12 13">NCTC13354</strain>
    </source>
</reference>
<keyword evidence="8" id="KW-0186">Copper</keyword>
<dbReference type="GO" id="GO:0017061">
    <property type="term" value="F:S-methyl-5-thioadenosine phosphorylase activity"/>
    <property type="evidence" value="ECO:0007669"/>
    <property type="project" value="UniProtKB-EC"/>
</dbReference>
<evidence type="ECO:0000256" key="11">
    <source>
        <dbReference type="ARBA" id="ARBA00049893"/>
    </source>
</evidence>
<comment type="catalytic activity">
    <reaction evidence="11">
        <text>S-methyl-5'-thioadenosine + phosphate = 5-(methylsulfanyl)-alpha-D-ribose 1-phosphate + adenine</text>
        <dbReference type="Rhea" id="RHEA:11852"/>
        <dbReference type="ChEBI" id="CHEBI:16708"/>
        <dbReference type="ChEBI" id="CHEBI:17509"/>
        <dbReference type="ChEBI" id="CHEBI:43474"/>
        <dbReference type="ChEBI" id="CHEBI:58533"/>
        <dbReference type="EC" id="2.4.2.28"/>
    </reaction>
    <physiologicalReaction direction="left-to-right" evidence="11">
        <dbReference type="Rhea" id="RHEA:11853"/>
    </physiologicalReaction>
</comment>
<dbReference type="InterPro" id="IPR038371">
    <property type="entry name" value="Cu_polyphenol_OxRdtase_sf"/>
</dbReference>
<evidence type="ECO:0000256" key="6">
    <source>
        <dbReference type="ARBA" id="ARBA00022801"/>
    </source>
</evidence>
<dbReference type="KEGG" id="tbw:NCTC13354_00284"/>
<keyword evidence="13" id="KW-1185">Reference proteome</keyword>
<comment type="catalytic activity">
    <reaction evidence="1">
        <text>inosine + phosphate = alpha-D-ribose 1-phosphate + hypoxanthine</text>
        <dbReference type="Rhea" id="RHEA:27646"/>
        <dbReference type="ChEBI" id="CHEBI:17368"/>
        <dbReference type="ChEBI" id="CHEBI:17596"/>
        <dbReference type="ChEBI" id="CHEBI:43474"/>
        <dbReference type="ChEBI" id="CHEBI:57720"/>
        <dbReference type="EC" id="2.4.2.1"/>
    </reaction>
    <physiologicalReaction direction="left-to-right" evidence="1">
        <dbReference type="Rhea" id="RHEA:27647"/>
    </physiologicalReaction>
</comment>
<dbReference type="Gene3D" id="3.60.140.10">
    <property type="entry name" value="CNF1/YfiH-like putative cysteine hydrolases"/>
    <property type="match status" value="1"/>
</dbReference>
<protein>
    <submittedName>
        <fullName evidence="12">Laccase domain protein yfiH</fullName>
    </submittedName>
</protein>
<evidence type="ECO:0000256" key="10">
    <source>
        <dbReference type="ARBA" id="ARBA00048968"/>
    </source>
</evidence>
<proteinExistence type="inferred from homology"/>
<keyword evidence="7" id="KW-0862">Zinc</keyword>
<comment type="function">
    <text evidence="2">Purine nucleoside enzyme that catalyzes the phosphorolysis of adenosine and inosine nucleosides, yielding D-ribose 1-phosphate and the respective free bases, adenine and hypoxanthine. Also catalyzes the phosphorolysis of S-methyl-5'-thioadenosine into adenine and S-methyl-5-thio-alpha-D-ribose 1-phosphate. Also has adenosine deaminase activity.</text>
</comment>
<evidence type="ECO:0000313" key="12">
    <source>
        <dbReference type="EMBL" id="VEI12596.1"/>
    </source>
</evidence>
<dbReference type="InterPro" id="IPR003730">
    <property type="entry name" value="Cu_polyphenol_OxRdtase"/>
</dbReference>
<keyword evidence="4" id="KW-0808">Transferase</keyword>
<evidence type="ECO:0000256" key="9">
    <source>
        <dbReference type="ARBA" id="ARBA00047989"/>
    </source>
</evidence>
<dbReference type="GO" id="GO:0005507">
    <property type="term" value="F:copper ion binding"/>
    <property type="evidence" value="ECO:0007669"/>
    <property type="project" value="TreeGrafter"/>
</dbReference>
<sequence>MIDWVDQRIAGMPQGVRVGFTSRRGGVSTGDYAGLNLGFHVGDDPEAVRANRDALQDQIGRELAWMSQVHGNDVAQFGSATRAKTGYLSVGEADAIVVNRGQAAAVMVADCVPLILVRADGTKGAAVHVGRAGFDLAITHRALDVLGTNDVLAFLGPSICGSCYEVSEQLAADIGGRWPGAAVVTTWGTPGVDVAGGVERQLRERGVHNVYRSPICTYESANHYSHRRATHDGVSAGRFIGFVAM</sequence>
<evidence type="ECO:0000256" key="5">
    <source>
        <dbReference type="ARBA" id="ARBA00022723"/>
    </source>
</evidence>
<dbReference type="SUPFAM" id="SSF64438">
    <property type="entry name" value="CNF1/YfiH-like putative cysteine hydrolases"/>
    <property type="match status" value="1"/>
</dbReference>
<dbReference type="EMBL" id="LR134476">
    <property type="protein sequence ID" value="VEI12596.1"/>
    <property type="molecule type" value="Genomic_DNA"/>
</dbReference>
<dbReference type="Proteomes" id="UP000269542">
    <property type="component" value="Chromosome"/>
</dbReference>
<comment type="catalytic activity">
    <reaction evidence="10">
        <text>adenosine + phosphate = alpha-D-ribose 1-phosphate + adenine</text>
        <dbReference type="Rhea" id="RHEA:27642"/>
        <dbReference type="ChEBI" id="CHEBI:16335"/>
        <dbReference type="ChEBI" id="CHEBI:16708"/>
        <dbReference type="ChEBI" id="CHEBI:43474"/>
        <dbReference type="ChEBI" id="CHEBI:57720"/>
        <dbReference type="EC" id="2.4.2.1"/>
    </reaction>
    <physiologicalReaction direction="left-to-right" evidence="10">
        <dbReference type="Rhea" id="RHEA:27643"/>
    </physiologicalReaction>
</comment>
<dbReference type="PANTHER" id="PTHR30616:SF2">
    <property type="entry name" value="PURINE NUCLEOSIDE PHOSPHORYLASE LACC1"/>
    <property type="match status" value="1"/>
</dbReference>
<evidence type="ECO:0000256" key="4">
    <source>
        <dbReference type="ARBA" id="ARBA00022679"/>
    </source>
</evidence>
<dbReference type="Pfam" id="PF02578">
    <property type="entry name" value="Cu-oxidase_4"/>
    <property type="match status" value="1"/>
</dbReference>
<comment type="similarity">
    <text evidence="3">Belongs to the purine nucleoside phosphorylase YfiH/LACC1 family.</text>
</comment>
<accession>A0A448PCF8</accession>
<gene>
    <name evidence="12" type="primary">yfiH</name>
    <name evidence="12" type="ORF">NCTC13354_00284</name>
</gene>
<keyword evidence="5" id="KW-0479">Metal-binding</keyword>
<evidence type="ECO:0000256" key="7">
    <source>
        <dbReference type="ARBA" id="ARBA00022833"/>
    </source>
</evidence>
<dbReference type="GO" id="GO:0016787">
    <property type="term" value="F:hydrolase activity"/>
    <property type="evidence" value="ECO:0007669"/>
    <property type="project" value="UniProtKB-KW"/>
</dbReference>
<dbReference type="RefSeq" id="WP_197718449.1">
    <property type="nucleotide sequence ID" value="NZ_LR134476.1"/>
</dbReference>